<organism evidence="2 3">
    <name type="scientific">Paraburkholderia silvatlantica</name>
    <dbReference type="NCBI Taxonomy" id="321895"/>
    <lineage>
        <taxon>Bacteria</taxon>
        <taxon>Pseudomonadati</taxon>
        <taxon>Pseudomonadota</taxon>
        <taxon>Betaproteobacteria</taxon>
        <taxon>Burkholderiales</taxon>
        <taxon>Burkholderiaceae</taxon>
        <taxon>Paraburkholderia</taxon>
    </lineage>
</organism>
<reference evidence="2 3" key="1">
    <citation type="submission" date="2018-06" db="EMBL/GenBank/DDBJ databases">
        <title>Genomic Encyclopedia of Type Strains, Phase IV (KMG-V): Genome sequencing to study the core and pangenomes of soil and plant-associated prokaryotes.</title>
        <authorList>
            <person name="Whitman W."/>
        </authorList>
    </citation>
    <scope>NUCLEOTIDE SEQUENCE [LARGE SCALE GENOMIC DNA]</scope>
    <source>
        <strain evidence="2 3">SRCL-318</strain>
    </source>
</reference>
<dbReference type="Pfam" id="PF11142">
    <property type="entry name" value="DUF2917"/>
    <property type="match status" value="1"/>
</dbReference>
<evidence type="ECO:0000256" key="1">
    <source>
        <dbReference type="SAM" id="MobiDB-lite"/>
    </source>
</evidence>
<sequence>MDDAFQAASLTASQPTSQPTSQPAPQPAAHAVADATVCFDDPLPAQSIHFAVPPMRTLTWRVNAPATLRVQVAQVWVTRARSPYDHWLQSGETLRLERGERIWLSTETASPARVSITSAWQPPFAGVQRGMERLAAWLALLTLRRSREA</sequence>
<dbReference type="OrthoDB" id="9005660at2"/>
<feature type="compositionally biased region" description="Low complexity" evidence="1">
    <location>
        <begin position="11"/>
        <end position="29"/>
    </location>
</feature>
<evidence type="ECO:0008006" key="4">
    <source>
        <dbReference type="Google" id="ProtNLM"/>
    </source>
</evidence>
<comment type="caution">
    <text evidence="2">The sequence shown here is derived from an EMBL/GenBank/DDBJ whole genome shotgun (WGS) entry which is preliminary data.</text>
</comment>
<evidence type="ECO:0000313" key="3">
    <source>
        <dbReference type="Proteomes" id="UP000247772"/>
    </source>
</evidence>
<dbReference type="EMBL" id="QJSQ01000002">
    <property type="protein sequence ID" value="PYE27453.1"/>
    <property type="molecule type" value="Genomic_DNA"/>
</dbReference>
<dbReference type="Proteomes" id="UP000247772">
    <property type="component" value="Unassembled WGS sequence"/>
</dbReference>
<feature type="region of interest" description="Disordered" evidence="1">
    <location>
        <begin position="1"/>
        <end position="29"/>
    </location>
</feature>
<dbReference type="RefSeq" id="WP_110854330.1">
    <property type="nucleotide sequence ID" value="NZ_QJSQ01000002.1"/>
</dbReference>
<evidence type="ECO:0000313" key="2">
    <source>
        <dbReference type="EMBL" id="PYE27453.1"/>
    </source>
</evidence>
<accession>A0A2V4UAD1</accession>
<dbReference type="AlphaFoldDB" id="A0A2V4UAD1"/>
<proteinExistence type="predicted"/>
<name>A0A2V4UAD1_9BURK</name>
<protein>
    <recommendedName>
        <fullName evidence="4">DUF2917 family protein</fullName>
    </recommendedName>
</protein>
<gene>
    <name evidence="2" type="ORF">C7410_102136</name>
</gene>
<dbReference type="InterPro" id="IPR021317">
    <property type="entry name" value="DUF2917"/>
</dbReference>